<keyword evidence="2" id="KW-0812">Transmembrane</keyword>
<dbReference type="InterPro" id="IPR032623">
    <property type="entry name" value="FecR_N"/>
</dbReference>
<accession>A0ABX7BBC6</accession>
<feature type="compositionally biased region" description="Basic and acidic residues" evidence="1">
    <location>
        <begin position="1"/>
        <end position="11"/>
    </location>
</feature>
<keyword evidence="6" id="KW-1185">Reference proteome</keyword>
<evidence type="ECO:0000259" key="4">
    <source>
        <dbReference type="Pfam" id="PF16220"/>
    </source>
</evidence>
<evidence type="ECO:0000313" key="6">
    <source>
        <dbReference type="Proteomes" id="UP000595197"/>
    </source>
</evidence>
<evidence type="ECO:0000259" key="3">
    <source>
        <dbReference type="Pfam" id="PF04773"/>
    </source>
</evidence>
<dbReference type="Pfam" id="PF16220">
    <property type="entry name" value="DUF4880"/>
    <property type="match status" value="1"/>
</dbReference>
<feature type="transmembrane region" description="Helical" evidence="2">
    <location>
        <begin position="99"/>
        <end position="118"/>
    </location>
</feature>
<dbReference type="PANTHER" id="PTHR30273">
    <property type="entry name" value="PERIPLASMIC SIGNAL SENSOR AND SIGMA FACTOR ACTIVATOR FECR-RELATED"/>
    <property type="match status" value="1"/>
</dbReference>
<evidence type="ECO:0000313" key="5">
    <source>
        <dbReference type="EMBL" id="QQP91689.1"/>
    </source>
</evidence>
<sequence length="334" mass="35671">MTRVEQSEADRPGGTGNYRHPDSITDAALSWFVALQDGTADPETLADYQEWRRSDPRHGPAFDHVAGVGGMAELRAATLASPEASALRSRPVRKASRRLWWVSLVAASVILAAGFHRLPALMLRWNADYLTDAGAMREVALPDGSRLLLDAASAVALDFDDRRRDVRLLQGNAFFDVVTDRARPFRVTGGFSTAVVTGTAFAVHSDGAEDAIFLEEGRIAVGKLGAAGLPLALEPGERVTATERGLSAAIRVDPAVALAWRDGRYVFHEQPLGDVIDNLRRYYAGPILTLAPGIDDALVSGNYRLDDPVGVLRSLAGIAGASLTVLPGGIVILA</sequence>
<dbReference type="PANTHER" id="PTHR30273:SF2">
    <property type="entry name" value="PROTEIN FECR"/>
    <property type="match status" value="1"/>
</dbReference>
<proteinExistence type="predicted"/>
<keyword evidence="2" id="KW-1133">Transmembrane helix</keyword>
<dbReference type="Gene3D" id="3.55.50.30">
    <property type="match status" value="1"/>
</dbReference>
<feature type="region of interest" description="Disordered" evidence="1">
    <location>
        <begin position="1"/>
        <end position="21"/>
    </location>
</feature>
<dbReference type="PIRSF" id="PIRSF018266">
    <property type="entry name" value="FecR"/>
    <property type="match status" value="1"/>
</dbReference>
<keyword evidence="2" id="KW-0472">Membrane</keyword>
<dbReference type="InterPro" id="IPR012373">
    <property type="entry name" value="Ferrdict_sens_TM"/>
</dbReference>
<feature type="domain" description="FecR protein" evidence="3">
    <location>
        <begin position="128"/>
        <end position="219"/>
    </location>
</feature>
<evidence type="ECO:0000256" key="1">
    <source>
        <dbReference type="SAM" id="MobiDB-lite"/>
    </source>
</evidence>
<protein>
    <submittedName>
        <fullName evidence="5">FecR domain-containing protein</fullName>
    </submittedName>
</protein>
<dbReference type="InterPro" id="IPR006860">
    <property type="entry name" value="FecR"/>
</dbReference>
<name>A0ABX7BBC6_9PROT</name>
<dbReference type="Pfam" id="PF04773">
    <property type="entry name" value="FecR"/>
    <property type="match status" value="1"/>
</dbReference>
<dbReference type="RefSeq" id="WP_201079866.1">
    <property type="nucleotide sequence ID" value="NZ_CP067420.1"/>
</dbReference>
<reference evidence="5" key="1">
    <citation type="submission" date="2021-02" db="EMBL/GenBank/DDBJ databases">
        <title>Skermanella TT6 skin isolate.</title>
        <authorList>
            <person name="Lee K."/>
            <person name="Ganzorig M."/>
        </authorList>
    </citation>
    <scope>NUCLEOTIDE SEQUENCE</scope>
    <source>
        <strain evidence="5">TT6</strain>
    </source>
</reference>
<evidence type="ECO:0000256" key="2">
    <source>
        <dbReference type="SAM" id="Phobius"/>
    </source>
</evidence>
<dbReference type="Proteomes" id="UP000595197">
    <property type="component" value="Chromosome"/>
</dbReference>
<gene>
    <name evidence="5" type="ORF">IGS68_11010</name>
</gene>
<organism evidence="5 6">
    <name type="scientific">Skermanella cutis</name>
    <dbReference type="NCBI Taxonomy" id="2775420"/>
    <lineage>
        <taxon>Bacteria</taxon>
        <taxon>Pseudomonadati</taxon>
        <taxon>Pseudomonadota</taxon>
        <taxon>Alphaproteobacteria</taxon>
        <taxon>Rhodospirillales</taxon>
        <taxon>Azospirillaceae</taxon>
        <taxon>Skermanella</taxon>
    </lineage>
</organism>
<dbReference type="EMBL" id="CP067420">
    <property type="protein sequence ID" value="QQP91689.1"/>
    <property type="molecule type" value="Genomic_DNA"/>
</dbReference>
<feature type="domain" description="FecR N-terminal" evidence="4">
    <location>
        <begin position="26"/>
        <end position="66"/>
    </location>
</feature>
<dbReference type="Gene3D" id="2.60.120.1440">
    <property type="match status" value="1"/>
</dbReference>